<dbReference type="Proteomes" id="UP000186955">
    <property type="component" value="Unassembled WGS sequence"/>
</dbReference>
<dbReference type="AlphaFoldDB" id="A0A1Q5UFN2"/>
<gene>
    <name evidence="1" type="ORF">PENSUB_3309</name>
</gene>
<name>A0A1Q5UFN2_9EURO</name>
<comment type="caution">
    <text evidence="1">The sequence shown here is derived from an EMBL/GenBank/DDBJ whole genome shotgun (WGS) entry which is preliminary data.</text>
</comment>
<evidence type="ECO:0000313" key="2">
    <source>
        <dbReference type="Proteomes" id="UP000186955"/>
    </source>
</evidence>
<accession>A0A1Q5UFN2</accession>
<keyword evidence="2" id="KW-1185">Reference proteome</keyword>
<dbReference type="EMBL" id="MNBE01000293">
    <property type="protein sequence ID" value="OKP11287.1"/>
    <property type="molecule type" value="Genomic_DNA"/>
</dbReference>
<protein>
    <submittedName>
        <fullName evidence="1">Uncharacterized protein</fullName>
    </submittedName>
</protein>
<sequence>MNPQPRLLGDEAATVGSIFADLSSEIFSNLDIWDRRPRGEIGTNSVVGTFHAPNQPILRTPGGKNEVFE</sequence>
<organism evidence="1 2">
    <name type="scientific">Penicillium subrubescens</name>
    <dbReference type="NCBI Taxonomy" id="1316194"/>
    <lineage>
        <taxon>Eukaryota</taxon>
        <taxon>Fungi</taxon>
        <taxon>Dikarya</taxon>
        <taxon>Ascomycota</taxon>
        <taxon>Pezizomycotina</taxon>
        <taxon>Eurotiomycetes</taxon>
        <taxon>Eurotiomycetidae</taxon>
        <taxon>Eurotiales</taxon>
        <taxon>Aspergillaceae</taxon>
        <taxon>Penicillium</taxon>
    </lineage>
</organism>
<evidence type="ECO:0000313" key="1">
    <source>
        <dbReference type="EMBL" id="OKP11287.1"/>
    </source>
</evidence>
<proteinExistence type="predicted"/>
<reference evidence="1 2" key="1">
    <citation type="submission" date="2016-10" db="EMBL/GenBank/DDBJ databases">
        <title>Genome sequence of the ascomycete fungus Penicillium subrubescens.</title>
        <authorList>
            <person name="De Vries R.P."/>
            <person name="Peng M."/>
            <person name="Dilokpimol A."/>
            <person name="Hilden K."/>
            <person name="Makela M.R."/>
            <person name="Grigoriev I."/>
            <person name="Riley R."/>
            <person name="Granchi Z."/>
        </authorList>
    </citation>
    <scope>NUCLEOTIDE SEQUENCE [LARGE SCALE GENOMIC DNA]</scope>
    <source>
        <strain evidence="1 2">CBS 132785</strain>
    </source>
</reference>